<keyword evidence="11" id="KW-0969">Cilium</keyword>
<dbReference type="Proteomes" id="UP000322976">
    <property type="component" value="Unassembled WGS sequence"/>
</dbReference>
<dbReference type="NCBIfam" id="TIGR02492">
    <property type="entry name" value="flgK_ends"/>
    <property type="match status" value="1"/>
</dbReference>
<dbReference type="Pfam" id="PF22638">
    <property type="entry name" value="FlgK_D1"/>
    <property type="match status" value="1"/>
</dbReference>
<dbReference type="InterPro" id="IPR001444">
    <property type="entry name" value="Flag_bb_rod_N"/>
</dbReference>
<name>A0A5D8QHU7_9THEO</name>
<evidence type="ECO:0000256" key="2">
    <source>
        <dbReference type="ARBA" id="ARBA00004613"/>
    </source>
</evidence>
<feature type="domain" description="Flagellar basal body rod protein N-terminal" evidence="8">
    <location>
        <begin position="9"/>
        <end position="38"/>
    </location>
</feature>
<keyword evidence="11" id="KW-0282">Flagellum</keyword>
<dbReference type="Pfam" id="PF06429">
    <property type="entry name" value="Flg_bbr_C"/>
    <property type="match status" value="1"/>
</dbReference>
<organism evidence="11 12">
    <name type="scientific">Calorimonas adulescens</name>
    <dbReference type="NCBI Taxonomy" id="2606906"/>
    <lineage>
        <taxon>Bacteria</taxon>
        <taxon>Bacillati</taxon>
        <taxon>Bacillota</taxon>
        <taxon>Clostridia</taxon>
        <taxon>Thermoanaerobacterales</taxon>
        <taxon>Thermoanaerobacteraceae</taxon>
        <taxon>Calorimonas</taxon>
    </lineage>
</organism>
<dbReference type="RefSeq" id="WP_149544340.1">
    <property type="nucleotide sequence ID" value="NZ_VTPS01000002.1"/>
</dbReference>
<dbReference type="GO" id="GO:0005198">
    <property type="term" value="F:structural molecule activity"/>
    <property type="evidence" value="ECO:0007669"/>
    <property type="project" value="UniProtKB-UniRule"/>
</dbReference>
<dbReference type="PANTHER" id="PTHR30033">
    <property type="entry name" value="FLAGELLAR HOOK-ASSOCIATED PROTEIN 1"/>
    <property type="match status" value="1"/>
</dbReference>
<dbReference type="InterPro" id="IPR053927">
    <property type="entry name" value="FlgK_helical"/>
</dbReference>
<comment type="subcellular location">
    <subcellularLocation>
        <location evidence="1 7">Bacterial flagellum</location>
    </subcellularLocation>
    <subcellularLocation>
        <location evidence="2 7">Secreted</location>
    </subcellularLocation>
</comment>
<keyword evidence="5 7" id="KW-0964">Secreted</keyword>
<evidence type="ECO:0000256" key="1">
    <source>
        <dbReference type="ARBA" id="ARBA00004365"/>
    </source>
</evidence>
<dbReference type="InterPro" id="IPR010930">
    <property type="entry name" value="Flg_bb/hook_C_dom"/>
</dbReference>
<dbReference type="AlphaFoldDB" id="A0A5D8QHU7"/>
<evidence type="ECO:0000259" key="10">
    <source>
        <dbReference type="Pfam" id="PF22638"/>
    </source>
</evidence>
<dbReference type="InterPro" id="IPR002371">
    <property type="entry name" value="FlgK"/>
</dbReference>
<sequence length="476" mass="52702">MSSIFYGFEIAKSGLFAAQKALDVISHNVANADTPGYTRQRVELSAKAPPTSLGMNDMYGQGRIGAGVDVTGINQIRDIFLDVQYRIENSLYGEWDAKTQVLDSLEAIFNEPSDSGIATVIGEFFDAWEELSKNPESLSTRAVVREKGVAVVQTIRTTYTKLLDKRDEINLNITTRIEEINSYAKRIAELNDQIYKFELNGDKANDLRDERNLLLDKLSNLVNITSYEDSQGRMRVDIGGQALVDHTSYYEIEAQADPSDMNMVYPVWKDTGTAVNIKSGMLKGMLDARDGSGDPEYKGVKYYITEWNEFASKFISEVNAIHETGYGLGSAGTGYLFFKGNGAMDIDISDDIKNDLNNIAAASVSDLPGDNSKALEMIALRSDTSIFSEGSFEDFTRSLVSNLGVDTQQAEMMSENQSVLIQQIDNNRQSISGVSLDEEMADMVKYQHIYNAAARMITAIDEMIDTIVNKMGIVGR</sequence>
<keyword evidence="11" id="KW-0966">Cell projection</keyword>
<dbReference type="GO" id="GO:0009424">
    <property type="term" value="C:bacterial-type flagellum hook"/>
    <property type="evidence" value="ECO:0007669"/>
    <property type="project" value="UniProtKB-UniRule"/>
</dbReference>
<dbReference type="PANTHER" id="PTHR30033:SF1">
    <property type="entry name" value="FLAGELLAR HOOK-ASSOCIATED PROTEIN 1"/>
    <property type="match status" value="1"/>
</dbReference>
<dbReference type="GO" id="GO:0005576">
    <property type="term" value="C:extracellular region"/>
    <property type="evidence" value="ECO:0007669"/>
    <property type="project" value="UniProtKB-SubCell"/>
</dbReference>
<evidence type="ECO:0000259" key="9">
    <source>
        <dbReference type="Pfam" id="PF06429"/>
    </source>
</evidence>
<comment type="caution">
    <text evidence="11">The sequence shown here is derived from an EMBL/GenBank/DDBJ whole genome shotgun (WGS) entry which is preliminary data.</text>
</comment>
<evidence type="ECO:0000313" key="12">
    <source>
        <dbReference type="Proteomes" id="UP000322976"/>
    </source>
</evidence>
<gene>
    <name evidence="7 11" type="primary">flgK</name>
    <name evidence="11" type="ORF">FWJ32_02135</name>
</gene>
<comment type="similarity">
    <text evidence="3 7">Belongs to the flagella basal body rod proteins family.</text>
</comment>
<dbReference type="SUPFAM" id="SSF64518">
    <property type="entry name" value="Phase 1 flagellin"/>
    <property type="match status" value="1"/>
</dbReference>
<feature type="domain" description="Flagellar basal-body/hook protein C-terminal" evidence="9">
    <location>
        <begin position="430"/>
        <end position="469"/>
    </location>
</feature>
<accession>A0A5D8QHU7</accession>
<dbReference type="EMBL" id="VTPS01000002">
    <property type="protein sequence ID" value="TZE83143.1"/>
    <property type="molecule type" value="Genomic_DNA"/>
</dbReference>
<evidence type="ECO:0000256" key="3">
    <source>
        <dbReference type="ARBA" id="ARBA00009677"/>
    </source>
</evidence>
<evidence type="ECO:0000313" key="11">
    <source>
        <dbReference type="EMBL" id="TZE83143.1"/>
    </source>
</evidence>
<evidence type="ECO:0000259" key="8">
    <source>
        <dbReference type="Pfam" id="PF00460"/>
    </source>
</evidence>
<dbReference type="PRINTS" id="PR01005">
    <property type="entry name" value="FLGHOOKAP1"/>
</dbReference>
<dbReference type="GO" id="GO:0044780">
    <property type="term" value="P:bacterial-type flagellum assembly"/>
    <property type="evidence" value="ECO:0007669"/>
    <property type="project" value="InterPro"/>
</dbReference>
<keyword evidence="12" id="KW-1185">Reference proteome</keyword>
<evidence type="ECO:0000256" key="5">
    <source>
        <dbReference type="ARBA" id="ARBA00022525"/>
    </source>
</evidence>
<evidence type="ECO:0000256" key="6">
    <source>
        <dbReference type="ARBA" id="ARBA00023143"/>
    </source>
</evidence>
<evidence type="ECO:0000256" key="7">
    <source>
        <dbReference type="RuleBase" id="RU362065"/>
    </source>
</evidence>
<reference evidence="11 12" key="1">
    <citation type="submission" date="2019-08" db="EMBL/GenBank/DDBJ databases">
        <title>Calorimonas adulescens gen. nov., sp. nov., an anaerobic thermophilic bacterium from Sakhalin hot spring.</title>
        <authorList>
            <person name="Khomyakova M.A."/>
            <person name="Merkel A.Y."/>
            <person name="Novikov A."/>
            <person name="Bonch-Osmolovskaya E.A."/>
            <person name="Slobodkin A.I."/>
        </authorList>
    </citation>
    <scope>NUCLEOTIDE SEQUENCE [LARGE SCALE GENOMIC DNA]</scope>
    <source>
        <strain evidence="11 12">A05MB</strain>
    </source>
</reference>
<proteinExistence type="inferred from homology"/>
<keyword evidence="6 7" id="KW-0975">Bacterial flagellum</keyword>
<dbReference type="Pfam" id="PF00460">
    <property type="entry name" value="Flg_bb_rod"/>
    <property type="match status" value="1"/>
</dbReference>
<feature type="domain" description="Flagellar hook-associated protein FlgK helical" evidence="10">
    <location>
        <begin position="103"/>
        <end position="338"/>
    </location>
</feature>
<protein>
    <recommendedName>
        <fullName evidence="4 7">Flagellar hook-associated protein 1</fullName>
        <shortName evidence="7">HAP1</shortName>
    </recommendedName>
</protein>
<evidence type="ECO:0000256" key="4">
    <source>
        <dbReference type="ARBA" id="ARBA00016244"/>
    </source>
</evidence>